<proteinExistence type="predicted"/>
<name>A0A0F7L435_9VIRU</name>
<reference evidence="1" key="2">
    <citation type="submission" date="2015-03" db="EMBL/GenBank/DDBJ databases">
        <authorList>
            <person name="Chow C.-E.T."/>
            <person name="Winget D.M."/>
            <person name="White R.A.III."/>
            <person name="Hallam S.J."/>
            <person name="Suttle C.A."/>
        </authorList>
    </citation>
    <scope>NUCLEOTIDE SEQUENCE</scope>
    <source>
        <strain evidence="1">Anoxic3_5</strain>
    </source>
</reference>
<organism evidence="1">
    <name type="scientific">uncultured marine virus</name>
    <dbReference type="NCBI Taxonomy" id="186617"/>
    <lineage>
        <taxon>Viruses</taxon>
        <taxon>environmental samples</taxon>
    </lineage>
</organism>
<sequence length="64" mass="7396">MRHLTPYRHLTTGCLLHYLDCSRQLAGIQITPQQLLVNGTNTALPRIRLYRRIPAWAACGCYWV</sequence>
<reference evidence="1" key="1">
    <citation type="journal article" date="2015" name="Front. Microbiol.">
        <title>Combining genomic sequencing methods to explore viral diversity and reveal potential virus-host interactions.</title>
        <authorList>
            <person name="Chow C.E."/>
            <person name="Winget D.M."/>
            <person name="White R.A.III."/>
            <person name="Hallam S.J."/>
            <person name="Suttle C.A."/>
        </authorList>
    </citation>
    <scope>NUCLEOTIDE SEQUENCE</scope>
    <source>
        <strain evidence="1">Anoxic3_5</strain>
    </source>
</reference>
<dbReference type="EMBL" id="KR029580">
    <property type="protein sequence ID" value="AKH46263.1"/>
    <property type="molecule type" value="Genomic_DNA"/>
</dbReference>
<evidence type="ECO:0000313" key="1">
    <source>
        <dbReference type="EMBL" id="AKH46263.1"/>
    </source>
</evidence>
<accession>A0A0F7L435</accession>
<protein>
    <submittedName>
        <fullName evidence="1">Uncharacterized protein</fullName>
    </submittedName>
</protein>